<evidence type="ECO:0000313" key="2">
    <source>
        <dbReference type="EMBL" id="SDE00290.1"/>
    </source>
</evidence>
<dbReference type="EMBL" id="FMZM01000013">
    <property type="protein sequence ID" value="SDE00290.1"/>
    <property type="molecule type" value="Genomic_DNA"/>
</dbReference>
<dbReference type="Proteomes" id="UP000199034">
    <property type="component" value="Unassembled WGS sequence"/>
</dbReference>
<name>A0A1G6ZCH0_9ACTN</name>
<dbReference type="NCBIfam" id="NF045524">
    <property type="entry name" value="MXAN_6640_HExxH"/>
    <property type="match status" value="1"/>
</dbReference>
<accession>A0A1G6ZCH0</accession>
<feature type="signal peptide" evidence="1">
    <location>
        <begin position="1"/>
        <end position="34"/>
    </location>
</feature>
<dbReference type="AlphaFoldDB" id="A0A1G6ZCH0"/>
<evidence type="ECO:0000256" key="1">
    <source>
        <dbReference type="SAM" id="SignalP"/>
    </source>
</evidence>
<sequence length="531" mass="57578">MEISLRARHRSLLATVGAVAVAAALLSPPGAARAADDPAVVPITEPTAAADATARAVEVLEQADSIVSGEVDGRDASLALLELARTRSALPAARRAEADRILARPTDTPDTDAGGRFGYAANALPTQACQGGFCVHWARATSDAPDLTDADANGRPDYVDRVFATLLKVSGTYVAAGYRKPVSDGTRGGGTNQFDVYLVDTGREGLYGYCVPEGVTSSTQRSAQAYCSLDNDFASKQFPANTPVHNLQVTTAHEYFHAVQFAYDISDDLWFLESTATWAEDEVYDAVNDNIQYLRNSPMSQPRTPIDKGQDLRVYGSWIFFRYLSELEPGSRGGMPTIVRDILTRAAGPAYSLQAVRAVLKERGRSMTATVARFSAANRHPARTYREGARYPVTRPEGTARVARNQLRRASLKLNHLSSGTVRYRPGKRTNRASARLRIAVDLPRRTRPTAAVVTVRRESGKISSRLVRLRPSGAGLLSVPFVDGRIAYVDVTLVNAGTRYACGRGTVYSCQGRSLDDGLRLRVRVRAVTR</sequence>
<protein>
    <submittedName>
        <fullName evidence="2">Uncharacterized protein</fullName>
    </submittedName>
</protein>
<organism evidence="2 3">
    <name type="scientific">Nocardioides lianchengensis</name>
    <dbReference type="NCBI Taxonomy" id="1045774"/>
    <lineage>
        <taxon>Bacteria</taxon>
        <taxon>Bacillati</taxon>
        <taxon>Actinomycetota</taxon>
        <taxon>Actinomycetes</taxon>
        <taxon>Propionibacteriales</taxon>
        <taxon>Nocardioidaceae</taxon>
        <taxon>Nocardioides</taxon>
    </lineage>
</organism>
<keyword evidence="3" id="KW-1185">Reference proteome</keyword>
<evidence type="ECO:0000313" key="3">
    <source>
        <dbReference type="Proteomes" id="UP000199034"/>
    </source>
</evidence>
<feature type="chain" id="PRO_5011449294" evidence="1">
    <location>
        <begin position="35"/>
        <end position="531"/>
    </location>
</feature>
<gene>
    <name evidence="2" type="ORF">SAMN05421872_11390</name>
</gene>
<keyword evidence="1" id="KW-0732">Signal</keyword>
<reference evidence="2 3" key="1">
    <citation type="submission" date="2016-10" db="EMBL/GenBank/DDBJ databases">
        <authorList>
            <person name="de Groot N.N."/>
        </authorList>
    </citation>
    <scope>NUCLEOTIDE SEQUENCE [LARGE SCALE GENOMIC DNA]</scope>
    <source>
        <strain evidence="2 3">CGMCC 4.6858</strain>
    </source>
</reference>
<dbReference type="STRING" id="1045774.SAMN05421872_11390"/>
<proteinExistence type="predicted"/>